<dbReference type="EMBL" id="CP119952">
    <property type="protein sequence ID" value="WFC95035.1"/>
    <property type="molecule type" value="Genomic_DNA"/>
</dbReference>
<dbReference type="GO" id="GO:0034975">
    <property type="term" value="P:protein folding in endoplasmic reticulum"/>
    <property type="evidence" value="ECO:0007669"/>
    <property type="project" value="TreeGrafter"/>
</dbReference>
<evidence type="ECO:0000313" key="9">
    <source>
        <dbReference type="EMBL" id="WFC95035.1"/>
    </source>
</evidence>
<keyword evidence="4 8" id="KW-0812">Transmembrane</keyword>
<dbReference type="GO" id="GO:0072546">
    <property type="term" value="C:EMC complex"/>
    <property type="evidence" value="ECO:0007669"/>
    <property type="project" value="InterPro"/>
</dbReference>
<dbReference type="AlphaFoldDB" id="A0AAF0DWI0"/>
<organism evidence="9 10">
    <name type="scientific">Malassezia brasiliensis</name>
    <dbReference type="NCBI Taxonomy" id="1821822"/>
    <lineage>
        <taxon>Eukaryota</taxon>
        <taxon>Fungi</taxon>
        <taxon>Dikarya</taxon>
        <taxon>Basidiomycota</taxon>
        <taxon>Ustilaginomycotina</taxon>
        <taxon>Malasseziomycetes</taxon>
        <taxon>Malasseziales</taxon>
        <taxon>Malasseziaceae</taxon>
        <taxon>Malassezia</taxon>
    </lineage>
</organism>
<feature type="transmembrane region" description="Helical" evidence="8">
    <location>
        <begin position="51"/>
        <end position="71"/>
    </location>
</feature>
<keyword evidence="10" id="KW-1185">Reference proteome</keyword>
<evidence type="ECO:0000256" key="7">
    <source>
        <dbReference type="ARBA" id="ARBA00023136"/>
    </source>
</evidence>
<evidence type="ECO:0000256" key="6">
    <source>
        <dbReference type="ARBA" id="ARBA00022989"/>
    </source>
</evidence>
<evidence type="ECO:0000256" key="2">
    <source>
        <dbReference type="ARBA" id="ARBA00009436"/>
    </source>
</evidence>
<keyword evidence="5" id="KW-0256">Endoplasmic reticulum</keyword>
<evidence type="ECO:0000256" key="4">
    <source>
        <dbReference type="ARBA" id="ARBA00022692"/>
    </source>
</evidence>
<dbReference type="InterPro" id="IPR029008">
    <property type="entry name" value="EMC6-like"/>
</dbReference>
<comment type="similarity">
    <text evidence="2">Belongs to the EMC6 family.</text>
</comment>
<keyword evidence="7 8" id="KW-0472">Membrane</keyword>
<dbReference type="Proteomes" id="UP001216638">
    <property type="component" value="Chromosome 2"/>
</dbReference>
<name>A0AAF0DWI0_9BASI</name>
<proteinExistence type="inferred from homology"/>
<gene>
    <name evidence="9" type="ORF">MBRA1_001675</name>
</gene>
<evidence type="ECO:0000256" key="5">
    <source>
        <dbReference type="ARBA" id="ARBA00022824"/>
    </source>
</evidence>
<accession>A0AAF0DWI0</accession>
<dbReference type="InterPro" id="IPR008504">
    <property type="entry name" value="Emc6"/>
</dbReference>
<evidence type="ECO:0000313" key="10">
    <source>
        <dbReference type="Proteomes" id="UP001216638"/>
    </source>
</evidence>
<evidence type="ECO:0000256" key="8">
    <source>
        <dbReference type="SAM" id="Phobius"/>
    </source>
</evidence>
<sequence>MVVQARSEPTPWVQQFNAENVGFNLAQAHSFRSLTLSIAGSIAGVLGLQNLAGFGFFVLSVVFLNMVLLLVNAKGRPYAYFVLGSAPMTTDASERLVPAKAAQLRTPATPAQRARQLGLWVLLQGAQENILSFLLWWTFWYAIVHGTSRD</sequence>
<reference evidence="9" key="1">
    <citation type="submission" date="2023-03" db="EMBL/GenBank/DDBJ databases">
        <title>Mating type loci evolution in Malassezia.</title>
        <authorList>
            <person name="Coelho M.A."/>
        </authorList>
    </citation>
    <scope>NUCLEOTIDE SEQUENCE</scope>
    <source>
        <strain evidence="9">CBS 14135</strain>
    </source>
</reference>
<keyword evidence="6 8" id="KW-1133">Transmembrane helix</keyword>
<protein>
    <recommendedName>
        <fullName evidence="3">ER membrane protein complex subunit 6</fullName>
    </recommendedName>
</protein>
<dbReference type="GO" id="GO:0000045">
    <property type="term" value="P:autophagosome assembly"/>
    <property type="evidence" value="ECO:0007669"/>
    <property type="project" value="TreeGrafter"/>
</dbReference>
<dbReference type="PANTHER" id="PTHR20994:SF0">
    <property type="entry name" value="ER MEMBRANE PROTEIN COMPLEX SUBUNIT 6"/>
    <property type="match status" value="1"/>
</dbReference>
<evidence type="ECO:0000256" key="1">
    <source>
        <dbReference type="ARBA" id="ARBA00004477"/>
    </source>
</evidence>
<comment type="subcellular location">
    <subcellularLocation>
        <location evidence="1">Endoplasmic reticulum membrane</location>
        <topology evidence="1">Multi-pass membrane protein</topology>
    </subcellularLocation>
</comment>
<dbReference type="Pfam" id="PF07019">
    <property type="entry name" value="EMC6"/>
    <property type="match status" value="1"/>
</dbReference>
<dbReference type="PANTHER" id="PTHR20994">
    <property type="entry name" value="ER MEMBRANE PROTEIN COMPLEX SUBUNIT 6"/>
    <property type="match status" value="1"/>
</dbReference>
<evidence type="ECO:0000256" key="3">
    <source>
        <dbReference type="ARBA" id="ARBA00020827"/>
    </source>
</evidence>